<dbReference type="PANTHER" id="PTHR47926">
    <property type="entry name" value="PENTATRICOPEPTIDE REPEAT-CONTAINING PROTEIN"/>
    <property type="match status" value="1"/>
</dbReference>
<dbReference type="InterPro" id="IPR032867">
    <property type="entry name" value="DYW_dom"/>
</dbReference>
<protein>
    <recommendedName>
        <fullName evidence="4">DYW domain-containing protein</fullName>
    </recommendedName>
</protein>
<evidence type="ECO:0000313" key="6">
    <source>
        <dbReference type="Proteomes" id="UP001187471"/>
    </source>
</evidence>
<evidence type="ECO:0000313" key="5">
    <source>
        <dbReference type="EMBL" id="KAK2987129.1"/>
    </source>
</evidence>
<feature type="domain" description="DYW" evidence="4">
    <location>
        <begin position="298"/>
        <end position="390"/>
    </location>
</feature>
<gene>
    <name evidence="5" type="ORF">RJ640_019689</name>
</gene>
<dbReference type="FunFam" id="1.25.40.10:FF:000090">
    <property type="entry name" value="Pentatricopeptide repeat-containing protein, chloroplastic"/>
    <property type="match status" value="1"/>
</dbReference>
<comment type="similarity">
    <text evidence="1">Belongs to the PPR family. PCMP-H subfamily.</text>
</comment>
<organism evidence="5 6">
    <name type="scientific">Escallonia rubra</name>
    <dbReference type="NCBI Taxonomy" id="112253"/>
    <lineage>
        <taxon>Eukaryota</taxon>
        <taxon>Viridiplantae</taxon>
        <taxon>Streptophyta</taxon>
        <taxon>Embryophyta</taxon>
        <taxon>Tracheophyta</taxon>
        <taxon>Spermatophyta</taxon>
        <taxon>Magnoliopsida</taxon>
        <taxon>eudicotyledons</taxon>
        <taxon>Gunneridae</taxon>
        <taxon>Pentapetalae</taxon>
        <taxon>asterids</taxon>
        <taxon>campanulids</taxon>
        <taxon>Escalloniales</taxon>
        <taxon>Escalloniaceae</taxon>
        <taxon>Escallonia</taxon>
    </lineage>
</organism>
<dbReference type="InterPro" id="IPR011990">
    <property type="entry name" value="TPR-like_helical_dom_sf"/>
</dbReference>
<dbReference type="Gene3D" id="1.25.40.10">
    <property type="entry name" value="Tetratricopeptide repeat domain"/>
    <property type="match status" value="1"/>
</dbReference>
<dbReference type="InterPro" id="IPR046849">
    <property type="entry name" value="E2_motif"/>
</dbReference>
<dbReference type="GO" id="GO:0003723">
    <property type="term" value="F:RNA binding"/>
    <property type="evidence" value="ECO:0007669"/>
    <property type="project" value="InterPro"/>
</dbReference>
<dbReference type="Proteomes" id="UP001187471">
    <property type="component" value="Unassembled WGS sequence"/>
</dbReference>
<feature type="region of interest" description="Disordered" evidence="3">
    <location>
        <begin position="1"/>
        <end position="34"/>
    </location>
</feature>
<dbReference type="InterPro" id="IPR046960">
    <property type="entry name" value="PPR_At4g14850-like_plant"/>
</dbReference>
<dbReference type="GO" id="GO:0008270">
    <property type="term" value="F:zinc ion binding"/>
    <property type="evidence" value="ECO:0007669"/>
    <property type="project" value="InterPro"/>
</dbReference>
<name>A0AA88RK65_9ASTE</name>
<sequence length="390" mass="44318">MATSIQYSLLNSTSSSPPHPTFEEARKNPPPKFSRFSQKPIKVAQLKGIHQDNFKESFIFLSEKLSQQNSPQSCVNEAYSSLLELCASRNALSQGQQVHAHFLKSAAAYDELAYKALCIFSAMEEADIDHSALVDEGKKYFDKMQNEYNLEPWPQHYACLVDLLGRANYLDEAFQFVKSMQMQPTSAVWCALLGACRIHSNKELGDFAAMKLLELDPANPGNYVLVSNVYAATGRWEDVDVVRRNMKVKGLKKDPACSWIEIMDKVHTFIARDRSHPESGEIYQKLAQITERLETQGGYVADTKHVLHNVDEKEKVKMLYGHSERLAMAYGLLKTPKGIPIRITKNLRVCDDCHTYSKLVSKFFEREIIVRDAKRFHHFCSGVCSCGDFW</sequence>
<proteinExistence type="inferred from homology"/>
<dbReference type="AlphaFoldDB" id="A0AA88RK65"/>
<evidence type="ECO:0000256" key="3">
    <source>
        <dbReference type="SAM" id="MobiDB-lite"/>
    </source>
</evidence>
<dbReference type="Pfam" id="PF20430">
    <property type="entry name" value="Eplus_motif"/>
    <property type="match status" value="1"/>
</dbReference>
<dbReference type="Pfam" id="PF14432">
    <property type="entry name" value="DYW_deaminase"/>
    <property type="match status" value="1"/>
</dbReference>
<evidence type="ECO:0000256" key="1">
    <source>
        <dbReference type="ARBA" id="ARBA00006643"/>
    </source>
</evidence>
<dbReference type="GO" id="GO:0009451">
    <property type="term" value="P:RNA modification"/>
    <property type="evidence" value="ECO:0007669"/>
    <property type="project" value="InterPro"/>
</dbReference>
<comment type="caution">
    <text evidence="5">The sequence shown here is derived from an EMBL/GenBank/DDBJ whole genome shotgun (WGS) entry which is preliminary data.</text>
</comment>
<dbReference type="Pfam" id="PF20431">
    <property type="entry name" value="E_motif"/>
    <property type="match status" value="1"/>
</dbReference>
<dbReference type="InterPro" id="IPR046848">
    <property type="entry name" value="E_motif"/>
</dbReference>
<feature type="compositionally biased region" description="Polar residues" evidence="3">
    <location>
        <begin position="1"/>
        <end position="16"/>
    </location>
</feature>
<reference evidence="5" key="1">
    <citation type="submission" date="2022-12" db="EMBL/GenBank/DDBJ databases">
        <title>Draft genome assemblies for two species of Escallonia (Escalloniales).</title>
        <authorList>
            <person name="Chanderbali A."/>
            <person name="Dervinis C."/>
            <person name="Anghel I."/>
            <person name="Soltis D."/>
            <person name="Soltis P."/>
            <person name="Zapata F."/>
        </authorList>
    </citation>
    <scope>NUCLEOTIDE SEQUENCE</scope>
    <source>
        <strain evidence="5">UCBG92.1500</strain>
        <tissue evidence="5">Leaf</tissue>
    </source>
</reference>
<evidence type="ECO:0000259" key="4">
    <source>
        <dbReference type="Pfam" id="PF14432"/>
    </source>
</evidence>
<keyword evidence="2" id="KW-0677">Repeat</keyword>
<keyword evidence="6" id="KW-1185">Reference proteome</keyword>
<accession>A0AA88RK65</accession>
<dbReference type="EMBL" id="JAVXUO010001014">
    <property type="protein sequence ID" value="KAK2987129.1"/>
    <property type="molecule type" value="Genomic_DNA"/>
</dbReference>
<dbReference type="PANTHER" id="PTHR47926:SF377">
    <property type="entry name" value="OS04G0469400 PROTEIN"/>
    <property type="match status" value="1"/>
</dbReference>
<evidence type="ECO:0000256" key="2">
    <source>
        <dbReference type="ARBA" id="ARBA00022737"/>
    </source>
</evidence>